<reference evidence="2" key="2">
    <citation type="submission" date="2015-01" db="EMBL/GenBank/DDBJ databases">
        <title>Evolutionary Origins and Diversification of the Mycorrhizal Mutualists.</title>
        <authorList>
            <consortium name="DOE Joint Genome Institute"/>
            <consortium name="Mycorrhizal Genomics Consortium"/>
            <person name="Kohler A."/>
            <person name="Kuo A."/>
            <person name="Nagy L.G."/>
            <person name="Floudas D."/>
            <person name="Copeland A."/>
            <person name="Barry K.W."/>
            <person name="Cichocki N."/>
            <person name="Veneault-Fourrey C."/>
            <person name="LaButti K."/>
            <person name="Lindquist E.A."/>
            <person name="Lipzen A."/>
            <person name="Lundell T."/>
            <person name="Morin E."/>
            <person name="Murat C."/>
            <person name="Riley R."/>
            <person name="Ohm R."/>
            <person name="Sun H."/>
            <person name="Tunlid A."/>
            <person name="Henrissat B."/>
            <person name="Grigoriev I.V."/>
            <person name="Hibbett D.S."/>
            <person name="Martin F."/>
        </authorList>
    </citation>
    <scope>NUCLEOTIDE SEQUENCE [LARGE SCALE GENOMIC DNA]</scope>
    <source>
        <strain evidence="2">h7</strain>
    </source>
</reference>
<protein>
    <submittedName>
        <fullName evidence="1">Uncharacterized protein</fullName>
    </submittedName>
</protein>
<keyword evidence="2" id="KW-1185">Reference proteome</keyword>
<gene>
    <name evidence="1" type="ORF">M413DRAFT_278147</name>
</gene>
<dbReference type="AlphaFoldDB" id="A0A0C2Y8L3"/>
<dbReference type="EMBL" id="KN831798">
    <property type="protein sequence ID" value="KIM37362.1"/>
    <property type="molecule type" value="Genomic_DNA"/>
</dbReference>
<accession>A0A0C2Y8L3</accession>
<sequence length="54" mass="6224">MTRAQPCCLHVIDSLKFSVLNESAWEKAEHPRSSHHPSSQFQDLSNFKITCAYF</sequence>
<proteinExistence type="predicted"/>
<dbReference type="Proteomes" id="UP000053424">
    <property type="component" value="Unassembled WGS sequence"/>
</dbReference>
<evidence type="ECO:0000313" key="2">
    <source>
        <dbReference type="Proteomes" id="UP000053424"/>
    </source>
</evidence>
<evidence type="ECO:0000313" key="1">
    <source>
        <dbReference type="EMBL" id="KIM37362.1"/>
    </source>
</evidence>
<organism evidence="1 2">
    <name type="scientific">Hebeloma cylindrosporum</name>
    <dbReference type="NCBI Taxonomy" id="76867"/>
    <lineage>
        <taxon>Eukaryota</taxon>
        <taxon>Fungi</taxon>
        <taxon>Dikarya</taxon>
        <taxon>Basidiomycota</taxon>
        <taxon>Agaricomycotina</taxon>
        <taxon>Agaricomycetes</taxon>
        <taxon>Agaricomycetidae</taxon>
        <taxon>Agaricales</taxon>
        <taxon>Agaricineae</taxon>
        <taxon>Hymenogastraceae</taxon>
        <taxon>Hebeloma</taxon>
    </lineage>
</organism>
<dbReference type="HOGENOM" id="CLU_3050558_0_0_1"/>
<name>A0A0C2Y8L3_HEBCY</name>
<reference evidence="1 2" key="1">
    <citation type="submission" date="2014-04" db="EMBL/GenBank/DDBJ databases">
        <authorList>
            <consortium name="DOE Joint Genome Institute"/>
            <person name="Kuo A."/>
            <person name="Gay G."/>
            <person name="Dore J."/>
            <person name="Kohler A."/>
            <person name="Nagy L.G."/>
            <person name="Floudas D."/>
            <person name="Copeland A."/>
            <person name="Barry K.W."/>
            <person name="Cichocki N."/>
            <person name="Veneault-Fourrey C."/>
            <person name="LaButti K."/>
            <person name="Lindquist E.A."/>
            <person name="Lipzen A."/>
            <person name="Lundell T."/>
            <person name="Morin E."/>
            <person name="Murat C."/>
            <person name="Sun H."/>
            <person name="Tunlid A."/>
            <person name="Henrissat B."/>
            <person name="Grigoriev I.V."/>
            <person name="Hibbett D.S."/>
            <person name="Martin F."/>
            <person name="Nordberg H.P."/>
            <person name="Cantor M.N."/>
            <person name="Hua S.X."/>
        </authorList>
    </citation>
    <scope>NUCLEOTIDE SEQUENCE [LARGE SCALE GENOMIC DNA]</scope>
    <source>
        <strain evidence="2">h7</strain>
    </source>
</reference>